<name>A0A565BLK4_9BRAS</name>
<protein>
    <recommendedName>
        <fullName evidence="1">F-box associated beta-propeller type 3 domain-containing protein</fullName>
    </recommendedName>
</protein>
<dbReference type="InterPro" id="IPR017451">
    <property type="entry name" value="F-box-assoc_interact_dom"/>
</dbReference>
<dbReference type="Proteomes" id="UP000489600">
    <property type="component" value="Unassembled WGS sequence"/>
</dbReference>
<dbReference type="AlphaFoldDB" id="A0A565BLK4"/>
<keyword evidence="3" id="KW-1185">Reference proteome</keyword>
<dbReference type="Pfam" id="PF08268">
    <property type="entry name" value="FBA_3"/>
    <property type="match status" value="1"/>
</dbReference>
<organism evidence="2 3">
    <name type="scientific">Arabis nemorensis</name>
    <dbReference type="NCBI Taxonomy" id="586526"/>
    <lineage>
        <taxon>Eukaryota</taxon>
        <taxon>Viridiplantae</taxon>
        <taxon>Streptophyta</taxon>
        <taxon>Embryophyta</taxon>
        <taxon>Tracheophyta</taxon>
        <taxon>Spermatophyta</taxon>
        <taxon>Magnoliopsida</taxon>
        <taxon>eudicotyledons</taxon>
        <taxon>Gunneridae</taxon>
        <taxon>Pentapetalae</taxon>
        <taxon>rosids</taxon>
        <taxon>malvids</taxon>
        <taxon>Brassicales</taxon>
        <taxon>Brassicaceae</taxon>
        <taxon>Arabideae</taxon>
        <taxon>Arabis</taxon>
    </lineage>
</organism>
<dbReference type="EMBL" id="CABITT030000004">
    <property type="protein sequence ID" value="VVB02472.1"/>
    <property type="molecule type" value="Genomic_DNA"/>
</dbReference>
<dbReference type="PANTHER" id="PTHR31672">
    <property type="entry name" value="BNACNNG10540D PROTEIN"/>
    <property type="match status" value="1"/>
</dbReference>
<dbReference type="PANTHER" id="PTHR31672:SF13">
    <property type="entry name" value="F-BOX PROTEIN CPR30-LIKE"/>
    <property type="match status" value="1"/>
</dbReference>
<dbReference type="NCBIfam" id="TIGR01640">
    <property type="entry name" value="F_box_assoc_1"/>
    <property type="match status" value="1"/>
</dbReference>
<evidence type="ECO:0000259" key="1">
    <source>
        <dbReference type="Pfam" id="PF08268"/>
    </source>
</evidence>
<feature type="domain" description="F-box associated beta-propeller type 3" evidence="1">
    <location>
        <begin position="94"/>
        <end position="284"/>
    </location>
</feature>
<dbReference type="InterPro" id="IPR050796">
    <property type="entry name" value="SCF_F-box_component"/>
</dbReference>
<dbReference type="InterPro" id="IPR013187">
    <property type="entry name" value="F-box-assoc_dom_typ3"/>
</dbReference>
<reference evidence="2" key="1">
    <citation type="submission" date="2019-07" db="EMBL/GenBank/DDBJ databases">
        <authorList>
            <person name="Dittberner H."/>
        </authorList>
    </citation>
    <scope>NUCLEOTIDE SEQUENCE [LARGE SCALE GENOMIC DNA]</scope>
</reference>
<sequence length="352" mass="40414">MSSPAINQDMILEILSYFLVSETGKSRLINKEFNKRSYESWFLNLNLHRTNSISGYLVQYNEGGYKLQTSFVHEVGDFEKKGISIDFLPHGKAKIEACDASHGILLCVNETGPGVPDCIVCKPTTKHYQIIPNPIMQNCGISFGLVVIGLDPFRYKILRLSRLSAGMNRNHRTFACEVFDSDSFIWKRLKNLRLPKEDGLILSNPVQASGFLHWLSWNHNVIRFCLKTETWSFFQTPNFGVSPKLVKYEGKLGVIRWSGYGEALNRLWVLKSSFVKSWVKVKDIKKIGLRDNVLWTPSNDVVTLSSSDRFCFYNTNTEKLKIIQTNREFSNYICFPFCSDYQEVTLRNGLDK</sequence>
<gene>
    <name evidence="2" type="ORF">ANE_LOCUS12916</name>
</gene>
<proteinExistence type="predicted"/>
<dbReference type="OrthoDB" id="1845982at2759"/>
<evidence type="ECO:0000313" key="3">
    <source>
        <dbReference type="Proteomes" id="UP000489600"/>
    </source>
</evidence>
<evidence type="ECO:0000313" key="2">
    <source>
        <dbReference type="EMBL" id="VVB02472.1"/>
    </source>
</evidence>
<comment type="caution">
    <text evidence="2">The sequence shown here is derived from an EMBL/GenBank/DDBJ whole genome shotgun (WGS) entry which is preliminary data.</text>
</comment>
<accession>A0A565BLK4</accession>